<dbReference type="Proteomes" id="UP000320421">
    <property type="component" value="Chromosome"/>
</dbReference>
<keyword evidence="1" id="KW-0812">Transmembrane</keyword>
<organism evidence="2 3">
    <name type="scientific">Gimesia chilikensis</name>
    <dbReference type="NCBI Taxonomy" id="2605989"/>
    <lineage>
        <taxon>Bacteria</taxon>
        <taxon>Pseudomonadati</taxon>
        <taxon>Planctomycetota</taxon>
        <taxon>Planctomycetia</taxon>
        <taxon>Planctomycetales</taxon>
        <taxon>Planctomycetaceae</taxon>
        <taxon>Gimesia</taxon>
    </lineage>
</organism>
<accession>A0A517PM97</accession>
<keyword evidence="1" id="KW-0472">Membrane</keyword>
<name>A0A517PM97_9PLAN</name>
<sequence>MAETESEQAEATAAVPRSRWKHWVGNCEGLLALFCLIWLFRPGYISRGEIPWQLFITMALGFGFSIGGIRFGGTLGRPAGLVALVCLSILMLIILVTSIPYFF</sequence>
<dbReference type="EMBL" id="CP036266">
    <property type="protein sequence ID" value="QDT20485.1"/>
    <property type="molecule type" value="Genomic_DNA"/>
</dbReference>
<evidence type="ECO:0000313" key="2">
    <source>
        <dbReference type="EMBL" id="QDT20485.1"/>
    </source>
</evidence>
<gene>
    <name evidence="2" type="ORF">HG66A1_22710</name>
</gene>
<evidence type="ECO:0000256" key="1">
    <source>
        <dbReference type="SAM" id="Phobius"/>
    </source>
</evidence>
<keyword evidence="1" id="KW-1133">Transmembrane helix</keyword>
<proteinExistence type="predicted"/>
<feature type="transmembrane region" description="Helical" evidence="1">
    <location>
        <begin position="23"/>
        <end position="40"/>
    </location>
</feature>
<dbReference type="AlphaFoldDB" id="A0A517PM97"/>
<feature type="transmembrane region" description="Helical" evidence="1">
    <location>
        <begin position="79"/>
        <end position="102"/>
    </location>
</feature>
<feature type="transmembrane region" description="Helical" evidence="1">
    <location>
        <begin position="52"/>
        <end position="73"/>
    </location>
</feature>
<keyword evidence="3" id="KW-1185">Reference proteome</keyword>
<reference evidence="2 3" key="1">
    <citation type="submission" date="2019-02" db="EMBL/GenBank/DDBJ databases">
        <title>Deep-cultivation of Planctomycetes and their phenomic and genomic characterization uncovers novel biology.</title>
        <authorList>
            <person name="Wiegand S."/>
            <person name="Jogler M."/>
            <person name="Boedeker C."/>
            <person name="Pinto D."/>
            <person name="Vollmers J."/>
            <person name="Rivas-Marin E."/>
            <person name="Kohn T."/>
            <person name="Peeters S.H."/>
            <person name="Heuer A."/>
            <person name="Rast P."/>
            <person name="Oberbeckmann S."/>
            <person name="Bunk B."/>
            <person name="Jeske O."/>
            <person name="Meyerdierks A."/>
            <person name="Storesund J.E."/>
            <person name="Kallscheuer N."/>
            <person name="Luecker S."/>
            <person name="Lage O.M."/>
            <person name="Pohl T."/>
            <person name="Merkel B.J."/>
            <person name="Hornburger P."/>
            <person name="Mueller R.-W."/>
            <person name="Bruemmer F."/>
            <person name="Labrenz M."/>
            <person name="Spormann A.M."/>
            <person name="Op den Camp H."/>
            <person name="Overmann J."/>
            <person name="Amann R."/>
            <person name="Jetten M.S.M."/>
            <person name="Mascher T."/>
            <person name="Medema M.H."/>
            <person name="Devos D.P."/>
            <person name="Kaster A.-K."/>
            <person name="Ovreas L."/>
            <person name="Rohde M."/>
            <person name="Galperin M.Y."/>
            <person name="Jogler C."/>
        </authorList>
    </citation>
    <scope>NUCLEOTIDE SEQUENCE [LARGE SCALE GENOMIC DNA]</scope>
    <source>
        <strain evidence="2 3">HG66A1</strain>
    </source>
</reference>
<dbReference type="RefSeq" id="WP_145183355.1">
    <property type="nucleotide sequence ID" value="NZ_CP036266.1"/>
</dbReference>
<evidence type="ECO:0000313" key="3">
    <source>
        <dbReference type="Proteomes" id="UP000320421"/>
    </source>
</evidence>
<protein>
    <submittedName>
        <fullName evidence="2">Uncharacterized protein</fullName>
    </submittedName>
</protein>